<dbReference type="RefSeq" id="WP_114696505.1">
    <property type="nucleotide sequence ID" value="NZ_QQOH01000004.1"/>
</dbReference>
<comment type="subcellular location">
    <subcellularLocation>
        <location evidence="1">Cell outer membrane</location>
    </subcellularLocation>
</comment>
<feature type="signal peptide" evidence="6">
    <location>
        <begin position="1"/>
        <end position="22"/>
    </location>
</feature>
<dbReference type="PROSITE" id="PS01068">
    <property type="entry name" value="OMPA_1"/>
    <property type="match status" value="1"/>
</dbReference>
<dbReference type="PRINTS" id="PR01021">
    <property type="entry name" value="OMPADOMAIN"/>
</dbReference>
<dbReference type="InterPro" id="IPR006690">
    <property type="entry name" value="OMPA-like_CS"/>
</dbReference>
<dbReference type="CDD" id="cd07185">
    <property type="entry name" value="OmpA_C-like"/>
    <property type="match status" value="1"/>
</dbReference>
<dbReference type="InterPro" id="IPR006665">
    <property type="entry name" value="OmpA-like"/>
</dbReference>
<dbReference type="InterPro" id="IPR028974">
    <property type="entry name" value="TSP_type-3_rpt"/>
</dbReference>
<evidence type="ECO:0000256" key="5">
    <source>
        <dbReference type="SAM" id="MobiDB-lite"/>
    </source>
</evidence>
<dbReference type="OrthoDB" id="9782229at2"/>
<reference evidence="8 9" key="1">
    <citation type="submission" date="2018-07" db="EMBL/GenBank/DDBJ databases">
        <title>Motiliproteus coralliicola sp. nov., a bacterium isolated from Coral.</title>
        <authorList>
            <person name="Wang G."/>
        </authorList>
    </citation>
    <scope>NUCLEOTIDE SEQUENCE [LARGE SCALE GENOMIC DNA]</scope>
    <source>
        <strain evidence="8 9">C34</strain>
    </source>
</reference>
<comment type="caution">
    <text evidence="8">The sequence shown here is derived from an EMBL/GenBank/DDBJ whole genome shotgun (WGS) entry which is preliminary data.</text>
</comment>
<proteinExistence type="predicted"/>
<sequence>MKKTLLVAAVSAMMAAPMGAWAHGSCDDDPNHCAFWHDSKGVYVKDSAGDCVRTSSWTADAVVEGCTAMPEPMAKAMAPVEKAPMAPKDSDGDGVIDEKDRCPNTAKGVQVDANGCEFVKFEDIAATLDVKFATDSDAVTSAFDSEMRPIALILSQNPGTVIEINGHTDSTGSAAYNQKLSERRAQAVVDYLVDNYGVNADQLKAIGHGEAMPIADNATSEGRRANRRVETSVQGRVRK</sequence>
<keyword evidence="2 4" id="KW-0472">Membrane</keyword>
<dbReference type="PANTHER" id="PTHR30329">
    <property type="entry name" value="STATOR ELEMENT OF FLAGELLAR MOTOR COMPLEX"/>
    <property type="match status" value="1"/>
</dbReference>
<dbReference type="InterPro" id="IPR036737">
    <property type="entry name" value="OmpA-like_sf"/>
</dbReference>
<dbReference type="SUPFAM" id="SSF103088">
    <property type="entry name" value="OmpA-like"/>
    <property type="match status" value="1"/>
</dbReference>
<evidence type="ECO:0000256" key="1">
    <source>
        <dbReference type="ARBA" id="ARBA00004442"/>
    </source>
</evidence>
<dbReference type="Pfam" id="PF00691">
    <property type="entry name" value="OmpA"/>
    <property type="match status" value="1"/>
</dbReference>
<organism evidence="8 9">
    <name type="scientific">Motiliproteus coralliicola</name>
    <dbReference type="NCBI Taxonomy" id="2283196"/>
    <lineage>
        <taxon>Bacteria</taxon>
        <taxon>Pseudomonadati</taxon>
        <taxon>Pseudomonadota</taxon>
        <taxon>Gammaproteobacteria</taxon>
        <taxon>Oceanospirillales</taxon>
        <taxon>Oceanospirillaceae</taxon>
        <taxon>Motiliproteus</taxon>
    </lineage>
</organism>
<keyword evidence="9" id="KW-1185">Reference proteome</keyword>
<feature type="domain" description="OmpA-like" evidence="7">
    <location>
        <begin position="119"/>
        <end position="237"/>
    </location>
</feature>
<keyword evidence="6" id="KW-0732">Signal</keyword>
<dbReference type="GO" id="GO:0005509">
    <property type="term" value="F:calcium ion binding"/>
    <property type="evidence" value="ECO:0007669"/>
    <property type="project" value="InterPro"/>
</dbReference>
<feature type="chain" id="PRO_5016860475" evidence="6">
    <location>
        <begin position="23"/>
        <end position="239"/>
    </location>
</feature>
<dbReference type="EMBL" id="QQOH01000004">
    <property type="protein sequence ID" value="RDE18891.1"/>
    <property type="molecule type" value="Genomic_DNA"/>
</dbReference>
<keyword evidence="3" id="KW-0998">Cell outer membrane</keyword>
<evidence type="ECO:0000256" key="3">
    <source>
        <dbReference type="ARBA" id="ARBA00023237"/>
    </source>
</evidence>
<dbReference type="PROSITE" id="PS51123">
    <property type="entry name" value="OMPA_2"/>
    <property type="match status" value="1"/>
</dbReference>
<dbReference type="AlphaFoldDB" id="A0A369WC42"/>
<dbReference type="InterPro" id="IPR050330">
    <property type="entry name" value="Bact_OuterMem_StrucFunc"/>
</dbReference>
<dbReference type="GO" id="GO:0009279">
    <property type="term" value="C:cell outer membrane"/>
    <property type="evidence" value="ECO:0007669"/>
    <property type="project" value="UniProtKB-SubCell"/>
</dbReference>
<name>A0A369WC42_9GAMM</name>
<evidence type="ECO:0000259" key="7">
    <source>
        <dbReference type="PROSITE" id="PS51123"/>
    </source>
</evidence>
<dbReference type="SUPFAM" id="SSF103647">
    <property type="entry name" value="TSP type-3 repeat"/>
    <property type="match status" value="1"/>
</dbReference>
<evidence type="ECO:0000313" key="9">
    <source>
        <dbReference type="Proteomes" id="UP000253769"/>
    </source>
</evidence>
<evidence type="ECO:0000256" key="6">
    <source>
        <dbReference type="SAM" id="SignalP"/>
    </source>
</evidence>
<gene>
    <name evidence="8" type="ORF">DV711_14850</name>
</gene>
<protein>
    <submittedName>
        <fullName evidence="8">OmpA family protein</fullName>
    </submittedName>
</protein>
<dbReference type="InterPro" id="IPR006664">
    <property type="entry name" value="OMP_bac"/>
</dbReference>
<evidence type="ECO:0000313" key="8">
    <source>
        <dbReference type="EMBL" id="RDE18891.1"/>
    </source>
</evidence>
<dbReference type="Proteomes" id="UP000253769">
    <property type="component" value="Unassembled WGS sequence"/>
</dbReference>
<evidence type="ECO:0000256" key="2">
    <source>
        <dbReference type="ARBA" id="ARBA00023136"/>
    </source>
</evidence>
<dbReference type="PANTHER" id="PTHR30329:SF21">
    <property type="entry name" value="LIPOPROTEIN YIAD-RELATED"/>
    <property type="match status" value="1"/>
</dbReference>
<dbReference type="Gene3D" id="3.30.1330.60">
    <property type="entry name" value="OmpA-like domain"/>
    <property type="match status" value="1"/>
</dbReference>
<accession>A0A369WC42</accession>
<feature type="compositionally biased region" description="Basic and acidic residues" evidence="5">
    <location>
        <begin position="221"/>
        <end position="230"/>
    </location>
</feature>
<evidence type="ECO:0000256" key="4">
    <source>
        <dbReference type="PROSITE-ProRule" id="PRU00473"/>
    </source>
</evidence>
<feature type="region of interest" description="Disordered" evidence="5">
    <location>
        <begin position="216"/>
        <end position="239"/>
    </location>
</feature>